<dbReference type="EMBL" id="JAPESX010003265">
    <property type="protein sequence ID" value="KAJ8105339.1"/>
    <property type="molecule type" value="Genomic_DNA"/>
</dbReference>
<sequence>MEGCIQSPHELARQGLATLCTTPSITSRYPPSQAQHQSRVSSHEIATLQAQILDLKSKLTTKDGEISIVRNRLEKSNKEHERQLQIIKAQTAEQLAKQERAVEAARAAQESATTELEFTRRDLREEVVRSKRHDGPGTPKKNTVAKAWGVSDGFEDVEMAGSPSKGKRGKNAGAVAGAVVEPPSKILKTPTKSKRKRPAVDSPVMALETHSDDVAMLDEAKVQDVAMISQVLPIMPGSLPFNYMQIILNHSAGHGRPLTLEYLSRFELRSRPEESIASILLRKLSTAGDPSDPTQLPIQFCLEAIRLWDSCMHDNCLAPIIELVSLVSLTLQLQTVALAPYIAPTLLPVAMATCYEVAIPRFNHLASAGGDPTTKEFINFRDNIDSNKILSLLHLTALGCATSGPVGDSISSPSADFWNLVHIEFVLMLLSQKQTVDDFMATLRLLCTSVLPDSIGPINPDQTPDVVARLVIDRVSTHLTETLRWDIDEIKLRDVRLAVLQTLSTFATSPFGLVHLAKHDWVIPRLVMFLSTCIEALYDTDMQYSPVGEDEMKDGLQRLVAHTMLLLHMIITSPLDGNAVDVSAKLARTIGGSQKYLVSLSRLNFADDLVSEDIAELAHELLELAVTSEAGEELGEFFSG</sequence>
<protein>
    <submittedName>
        <fullName evidence="1">Uncharacterized protein</fullName>
    </submittedName>
</protein>
<accession>A0ACC2HQU1</accession>
<comment type="caution">
    <text evidence="1">The sequence shown here is derived from an EMBL/GenBank/DDBJ whole genome shotgun (WGS) entry which is preliminary data.</text>
</comment>
<proteinExistence type="predicted"/>
<reference evidence="1" key="1">
    <citation type="submission" date="2022-11" db="EMBL/GenBank/DDBJ databases">
        <title>Genome Sequence of Nemania bipapillata.</title>
        <authorList>
            <person name="Buettner E."/>
        </authorList>
    </citation>
    <scope>NUCLEOTIDE SEQUENCE</scope>
    <source>
        <strain evidence="1">CP14</strain>
    </source>
</reference>
<name>A0ACC2HQU1_9PEZI</name>
<evidence type="ECO:0000313" key="2">
    <source>
        <dbReference type="Proteomes" id="UP001153334"/>
    </source>
</evidence>
<evidence type="ECO:0000313" key="1">
    <source>
        <dbReference type="EMBL" id="KAJ8105339.1"/>
    </source>
</evidence>
<gene>
    <name evidence="1" type="ORF">ONZ43_g7465</name>
</gene>
<keyword evidence="2" id="KW-1185">Reference proteome</keyword>
<organism evidence="1 2">
    <name type="scientific">Nemania bipapillata</name>
    <dbReference type="NCBI Taxonomy" id="110536"/>
    <lineage>
        <taxon>Eukaryota</taxon>
        <taxon>Fungi</taxon>
        <taxon>Dikarya</taxon>
        <taxon>Ascomycota</taxon>
        <taxon>Pezizomycotina</taxon>
        <taxon>Sordariomycetes</taxon>
        <taxon>Xylariomycetidae</taxon>
        <taxon>Xylariales</taxon>
        <taxon>Xylariaceae</taxon>
        <taxon>Nemania</taxon>
    </lineage>
</organism>
<dbReference type="Proteomes" id="UP001153334">
    <property type="component" value="Unassembled WGS sequence"/>
</dbReference>